<feature type="signal peptide" evidence="11">
    <location>
        <begin position="1"/>
        <end position="18"/>
    </location>
</feature>
<comment type="subcellular location">
    <subcellularLocation>
        <location evidence="1">Membrane</location>
        <topology evidence="1">Single-pass membrane protein</topology>
    </subcellularLocation>
</comment>
<accession>A0A2A2KTE3</accession>
<keyword evidence="13" id="KW-1185">Reference proteome</keyword>
<evidence type="ECO:0000313" key="13">
    <source>
        <dbReference type="Proteomes" id="UP000218231"/>
    </source>
</evidence>
<keyword evidence="5" id="KW-0808">Transferase</keyword>
<evidence type="ECO:0000256" key="5">
    <source>
        <dbReference type="ARBA" id="ARBA00022679"/>
    </source>
</evidence>
<comment type="caution">
    <text evidence="12">The sequence shown here is derived from an EMBL/GenBank/DDBJ whole genome shotgun (WGS) entry which is preliminary data.</text>
</comment>
<dbReference type="CDD" id="cd03784">
    <property type="entry name" value="GT1_Gtf-like"/>
    <property type="match status" value="1"/>
</dbReference>
<dbReference type="InterPro" id="IPR002213">
    <property type="entry name" value="UDP_glucos_trans"/>
</dbReference>
<dbReference type="GO" id="GO:0015020">
    <property type="term" value="F:glucuronosyltransferase activity"/>
    <property type="evidence" value="ECO:0007669"/>
    <property type="project" value="UniProtKB-EC"/>
</dbReference>
<keyword evidence="8" id="KW-1133">Transmembrane helix</keyword>
<evidence type="ECO:0000256" key="8">
    <source>
        <dbReference type="ARBA" id="ARBA00022989"/>
    </source>
</evidence>
<keyword evidence="7 11" id="KW-0732">Signal</keyword>
<dbReference type="FunFam" id="3.40.50.2000:FF:000038">
    <property type="entry name" value="UDP-GlucuronosylTransferase"/>
    <property type="match status" value="1"/>
</dbReference>
<evidence type="ECO:0000256" key="9">
    <source>
        <dbReference type="ARBA" id="ARBA00023136"/>
    </source>
</evidence>
<dbReference type="EMBL" id="LIAE01007742">
    <property type="protein sequence ID" value="PAV77210.1"/>
    <property type="molecule type" value="Genomic_DNA"/>
</dbReference>
<evidence type="ECO:0000256" key="3">
    <source>
        <dbReference type="ARBA" id="ARBA00012544"/>
    </source>
</evidence>
<dbReference type="InterPro" id="IPR050271">
    <property type="entry name" value="UDP-glycosyltransferase"/>
</dbReference>
<evidence type="ECO:0000256" key="6">
    <source>
        <dbReference type="ARBA" id="ARBA00022692"/>
    </source>
</evidence>
<dbReference type="PANTHER" id="PTHR48043:SF23">
    <property type="entry name" value="UDP-GLUCURONOSYLTRANSFERASE"/>
    <property type="match status" value="1"/>
</dbReference>
<evidence type="ECO:0000256" key="11">
    <source>
        <dbReference type="SAM" id="SignalP"/>
    </source>
</evidence>
<evidence type="ECO:0000256" key="2">
    <source>
        <dbReference type="ARBA" id="ARBA00009995"/>
    </source>
</evidence>
<evidence type="ECO:0000256" key="4">
    <source>
        <dbReference type="ARBA" id="ARBA00022676"/>
    </source>
</evidence>
<dbReference type="PANTHER" id="PTHR48043">
    <property type="entry name" value="EG:EG0003.4 PROTEIN-RELATED"/>
    <property type="match status" value="1"/>
</dbReference>
<comment type="catalytic activity">
    <reaction evidence="10">
        <text>glucuronate acceptor + UDP-alpha-D-glucuronate = acceptor beta-D-glucuronoside + UDP + H(+)</text>
        <dbReference type="Rhea" id="RHEA:21032"/>
        <dbReference type="ChEBI" id="CHEBI:15378"/>
        <dbReference type="ChEBI" id="CHEBI:58052"/>
        <dbReference type="ChEBI" id="CHEBI:58223"/>
        <dbReference type="ChEBI" id="CHEBI:132367"/>
        <dbReference type="ChEBI" id="CHEBI:132368"/>
        <dbReference type="EC" id="2.4.1.17"/>
    </reaction>
</comment>
<name>A0A2A2KTE3_9BILA</name>
<dbReference type="OrthoDB" id="5835829at2759"/>
<evidence type="ECO:0000256" key="10">
    <source>
        <dbReference type="ARBA" id="ARBA00047475"/>
    </source>
</evidence>
<dbReference type="GO" id="GO:0016020">
    <property type="term" value="C:membrane"/>
    <property type="evidence" value="ECO:0007669"/>
    <property type="project" value="UniProtKB-SubCell"/>
</dbReference>
<reference evidence="12 13" key="1">
    <citation type="journal article" date="2017" name="Curr. Biol.">
        <title>Genome architecture and evolution of a unichromosomal asexual nematode.</title>
        <authorList>
            <person name="Fradin H."/>
            <person name="Zegar C."/>
            <person name="Gutwein M."/>
            <person name="Lucas J."/>
            <person name="Kovtun M."/>
            <person name="Corcoran D."/>
            <person name="Baugh L.R."/>
            <person name="Kiontke K."/>
            <person name="Gunsalus K."/>
            <person name="Fitch D.H."/>
            <person name="Piano F."/>
        </authorList>
    </citation>
    <scope>NUCLEOTIDE SEQUENCE [LARGE SCALE GENOMIC DNA]</scope>
    <source>
        <strain evidence="12">PF1309</strain>
    </source>
</reference>
<gene>
    <name evidence="12" type="ORF">WR25_12774</name>
</gene>
<evidence type="ECO:0000313" key="12">
    <source>
        <dbReference type="EMBL" id="PAV77210.1"/>
    </source>
</evidence>
<keyword evidence="4" id="KW-0328">Glycosyltransferase</keyword>
<dbReference type="EC" id="2.4.1.17" evidence="3"/>
<protein>
    <recommendedName>
        <fullName evidence="3">glucuronosyltransferase</fullName>
        <ecNumber evidence="3">2.4.1.17</ecNumber>
    </recommendedName>
</protein>
<proteinExistence type="inferred from homology"/>
<dbReference type="SUPFAM" id="SSF53756">
    <property type="entry name" value="UDP-Glycosyltransferase/glycogen phosphorylase"/>
    <property type="match status" value="1"/>
</dbReference>
<dbReference type="AlphaFoldDB" id="A0A2A2KTE3"/>
<comment type="similarity">
    <text evidence="2">Belongs to the UDP-glycosyltransferase family.</text>
</comment>
<dbReference type="Gene3D" id="3.40.50.2000">
    <property type="entry name" value="Glycogen Phosphorylase B"/>
    <property type="match status" value="1"/>
</dbReference>
<dbReference type="STRING" id="2018661.A0A2A2KTE3"/>
<evidence type="ECO:0000256" key="1">
    <source>
        <dbReference type="ARBA" id="ARBA00004167"/>
    </source>
</evidence>
<dbReference type="Pfam" id="PF00201">
    <property type="entry name" value="UDPGT"/>
    <property type="match status" value="1"/>
</dbReference>
<feature type="chain" id="PRO_5012900709" description="glucuronosyltransferase" evidence="11">
    <location>
        <begin position="19"/>
        <end position="467"/>
    </location>
</feature>
<keyword evidence="6" id="KW-0812">Transmembrane</keyword>
<keyword evidence="9" id="KW-0472">Membrane</keyword>
<organism evidence="12 13">
    <name type="scientific">Diploscapter pachys</name>
    <dbReference type="NCBI Taxonomy" id="2018661"/>
    <lineage>
        <taxon>Eukaryota</taxon>
        <taxon>Metazoa</taxon>
        <taxon>Ecdysozoa</taxon>
        <taxon>Nematoda</taxon>
        <taxon>Chromadorea</taxon>
        <taxon>Rhabditida</taxon>
        <taxon>Rhabditina</taxon>
        <taxon>Rhabditomorpha</taxon>
        <taxon>Rhabditoidea</taxon>
        <taxon>Rhabditidae</taxon>
        <taxon>Diploscapter</taxon>
    </lineage>
</organism>
<evidence type="ECO:0000256" key="7">
    <source>
        <dbReference type="ARBA" id="ARBA00022729"/>
    </source>
</evidence>
<dbReference type="Proteomes" id="UP000218231">
    <property type="component" value="Unassembled WGS sequence"/>
</dbReference>
<sequence length="467" mass="52618">MNMWLFSSLLLFLPFSSALRFLAYNPRIGTSHFTFVNALCDTLIEAGHEVVMITSPLDEHIRVPNSKAKVLVSQQSDEASEIARRNYEKAIRLFWSYGSDLDFFEIFNSLNDAIVKQCNYTLRDTKLLDTLRKDKFDAAFSEPVDTCGFAIFHLLGIERLAVAMSIATLTGAFQVHGAPHLPSYIPGSMTQFGDRMTFWQRLQNTVSHGLLYLIFIKIQAKANPVFNELVPGFEVNDIVKASLYVVNTNPLADFPTVITHKVISVGGITVQGGNQTLSKEWNDILNLRKYSILLSFGSGARSADMPQQWKTAMKEAFRRIPEVTFIWKYEEPSHKLSADVDNIVETTWMPQRQLLKDGRLRAFMTHGGAGSIMEATHAGTPLIVIPLMGDQFRNAALIDRLGTGIQLRKEHLKSADEIEKLIRGLISNDKISSKAKLVAAQLRDQPFQPKERFVRNMEFLARYGPLT</sequence>